<evidence type="ECO:0000256" key="5">
    <source>
        <dbReference type="ARBA" id="ARBA00023136"/>
    </source>
</evidence>
<evidence type="ECO:0000313" key="6">
    <source>
        <dbReference type="EMBL" id="KAF6018814.1"/>
    </source>
</evidence>
<dbReference type="PANTHER" id="PTHR13193:SF0">
    <property type="entry name" value="PAT COMPLEX SUBUNIT ASTERIX"/>
    <property type="match status" value="1"/>
</dbReference>
<keyword evidence="4" id="KW-1133">Transmembrane helix</keyword>
<dbReference type="EMBL" id="VXIV02003273">
    <property type="protein sequence ID" value="KAF6018814.1"/>
    <property type="molecule type" value="Genomic_DNA"/>
</dbReference>
<proteinExistence type="inferred from homology"/>
<keyword evidence="7" id="KW-1185">Reference proteome</keyword>
<keyword evidence="5" id="KW-0472">Membrane</keyword>
<evidence type="ECO:0000256" key="2">
    <source>
        <dbReference type="ARBA" id="ARBA00009066"/>
    </source>
</evidence>
<comment type="caution">
    <text evidence="6">The sequence shown here is derived from an EMBL/GenBank/DDBJ whole genome shotgun (WGS) entry which is preliminary data.</text>
</comment>
<dbReference type="AlphaFoldDB" id="A0A7J7IZJ3"/>
<evidence type="ECO:0008006" key="8">
    <source>
        <dbReference type="Google" id="ProtNLM"/>
    </source>
</evidence>
<keyword evidence="3" id="KW-0812">Transmembrane</keyword>
<comment type="subcellular location">
    <subcellularLocation>
        <location evidence="1">Membrane</location>
    </subcellularLocation>
</comment>
<comment type="similarity">
    <text evidence="2">Belongs to the Asterix family.</text>
</comment>
<dbReference type="GO" id="GO:0005789">
    <property type="term" value="C:endoplasmic reticulum membrane"/>
    <property type="evidence" value="ECO:0007669"/>
    <property type="project" value="InterPro"/>
</dbReference>
<organism evidence="6 7">
    <name type="scientific">Bugula neritina</name>
    <name type="common">Brown bryozoan</name>
    <name type="synonym">Sertularia neritina</name>
    <dbReference type="NCBI Taxonomy" id="10212"/>
    <lineage>
        <taxon>Eukaryota</taxon>
        <taxon>Metazoa</taxon>
        <taxon>Spiralia</taxon>
        <taxon>Lophotrochozoa</taxon>
        <taxon>Bryozoa</taxon>
        <taxon>Gymnolaemata</taxon>
        <taxon>Cheilostomatida</taxon>
        <taxon>Flustrina</taxon>
        <taxon>Buguloidea</taxon>
        <taxon>Bugulidae</taxon>
        <taxon>Bugula</taxon>
    </lineage>
</organism>
<dbReference type="OrthoDB" id="284718at2759"/>
<reference evidence="6" key="1">
    <citation type="submission" date="2020-06" db="EMBL/GenBank/DDBJ databases">
        <title>Draft genome of Bugula neritina, a colonial animal packing powerful symbionts and potential medicines.</title>
        <authorList>
            <person name="Rayko M."/>
        </authorList>
    </citation>
    <scope>NUCLEOTIDE SEQUENCE [LARGE SCALE GENOMIC DNA]</scope>
    <source>
        <strain evidence="6">Kwan_BN1</strain>
    </source>
</reference>
<dbReference type="Pfam" id="PF03669">
    <property type="entry name" value="ASTER"/>
    <property type="match status" value="1"/>
</dbReference>
<dbReference type="GO" id="GO:0045048">
    <property type="term" value="P:protein insertion into ER membrane"/>
    <property type="evidence" value="ECO:0007669"/>
    <property type="project" value="InterPro"/>
</dbReference>
<dbReference type="Proteomes" id="UP000593567">
    <property type="component" value="Unassembled WGS sequence"/>
</dbReference>
<sequence>MCHNLCISNVLRQMFNSDQSNLQEELTSDYLNLLGMVFSLCGLMIKIKWCAWCAVYCALMGFAHSKNSDDGKQIFSSFVLSISAVAMSYMQNPTPLTPPWQ</sequence>
<dbReference type="GO" id="GO:0044183">
    <property type="term" value="F:protein folding chaperone"/>
    <property type="evidence" value="ECO:0007669"/>
    <property type="project" value="InterPro"/>
</dbReference>
<gene>
    <name evidence="6" type="ORF">EB796_022863</name>
</gene>
<name>A0A7J7IZJ3_BUGNE</name>
<protein>
    <recommendedName>
        <fullName evidence="8">Protein Asterix</fullName>
    </recommendedName>
</protein>
<dbReference type="PANTHER" id="PTHR13193">
    <property type="entry name" value="CGI-140"/>
    <property type="match status" value="1"/>
</dbReference>
<evidence type="ECO:0000256" key="1">
    <source>
        <dbReference type="ARBA" id="ARBA00004370"/>
    </source>
</evidence>
<accession>A0A7J7IZJ3</accession>
<dbReference type="InterPro" id="IPR005351">
    <property type="entry name" value="ASTER"/>
</dbReference>
<evidence type="ECO:0000313" key="7">
    <source>
        <dbReference type="Proteomes" id="UP000593567"/>
    </source>
</evidence>
<evidence type="ECO:0000256" key="3">
    <source>
        <dbReference type="ARBA" id="ARBA00022692"/>
    </source>
</evidence>
<evidence type="ECO:0000256" key="4">
    <source>
        <dbReference type="ARBA" id="ARBA00022989"/>
    </source>
</evidence>